<protein>
    <submittedName>
        <fullName evidence="2">Uncharacterized membrane protein YhaH (DUF805 family)</fullName>
    </submittedName>
</protein>
<accession>A0A839YV38</accession>
<name>A0A839YV38_9SPHN</name>
<organism evidence="2 3">
    <name type="scientific">Sphingomicrobium lutaoense</name>
    <dbReference type="NCBI Taxonomy" id="515949"/>
    <lineage>
        <taxon>Bacteria</taxon>
        <taxon>Pseudomonadati</taxon>
        <taxon>Pseudomonadota</taxon>
        <taxon>Alphaproteobacteria</taxon>
        <taxon>Sphingomonadales</taxon>
        <taxon>Sphingomonadaceae</taxon>
        <taxon>Sphingomicrobium</taxon>
    </lineage>
</organism>
<comment type="caution">
    <text evidence="2">The sequence shown here is derived from an EMBL/GenBank/DDBJ whole genome shotgun (WGS) entry which is preliminary data.</text>
</comment>
<gene>
    <name evidence="2" type="ORF">FHS50_000102</name>
</gene>
<evidence type="ECO:0000313" key="2">
    <source>
        <dbReference type="EMBL" id="MBB3763079.1"/>
    </source>
</evidence>
<dbReference type="AlphaFoldDB" id="A0A839YV38"/>
<keyword evidence="1" id="KW-0472">Membrane</keyword>
<reference evidence="2 3" key="1">
    <citation type="submission" date="2020-08" db="EMBL/GenBank/DDBJ databases">
        <title>Genomic Encyclopedia of Type Strains, Phase IV (KMG-IV): sequencing the most valuable type-strain genomes for metagenomic binning, comparative biology and taxonomic classification.</title>
        <authorList>
            <person name="Goeker M."/>
        </authorList>
    </citation>
    <scope>NUCLEOTIDE SEQUENCE [LARGE SCALE GENOMIC DNA]</scope>
    <source>
        <strain evidence="2 3">DSM 24194</strain>
    </source>
</reference>
<keyword evidence="1" id="KW-1133">Transmembrane helix</keyword>
<dbReference type="Pfam" id="PF05656">
    <property type="entry name" value="DUF805"/>
    <property type="match status" value="1"/>
</dbReference>
<evidence type="ECO:0000256" key="1">
    <source>
        <dbReference type="SAM" id="Phobius"/>
    </source>
</evidence>
<dbReference type="RefSeq" id="WP_183932407.1">
    <property type="nucleotide sequence ID" value="NZ_JACICF010000001.1"/>
</dbReference>
<feature type="transmembrane region" description="Helical" evidence="1">
    <location>
        <begin position="20"/>
        <end position="42"/>
    </location>
</feature>
<proteinExistence type="predicted"/>
<keyword evidence="3" id="KW-1185">Reference proteome</keyword>
<evidence type="ECO:0000313" key="3">
    <source>
        <dbReference type="Proteomes" id="UP000578569"/>
    </source>
</evidence>
<keyword evidence="1" id="KW-0812">Transmembrane</keyword>
<dbReference type="InterPro" id="IPR008523">
    <property type="entry name" value="DUF805"/>
</dbReference>
<dbReference type="Proteomes" id="UP000578569">
    <property type="component" value="Unassembled WGS sequence"/>
</dbReference>
<dbReference type="GO" id="GO:0016020">
    <property type="term" value="C:membrane"/>
    <property type="evidence" value="ECO:0007669"/>
    <property type="project" value="InterPro"/>
</dbReference>
<dbReference type="EMBL" id="JACICF010000001">
    <property type="protein sequence ID" value="MBB3763079.1"/>
    <property type="molecule type" value="Genomic_DNA"/>
</dbReference>
<feature type="transmembrane region" description="Helical" evidence="1">
    <location>
        <begin position="62"/>
        <end position="82"/>
    </location>
</feature>
<sequence>MLNDYFGEWMNGKLGRKRFAILYVVLVAAIVIFGLLLMNGMIIPIEEGGSMRRSINEASPLVAGILMIFSLAFWIALINIVGKRVRDMGLPGWLGIVLFLAGVVAAFMTIAYAFGLVITAMAIIIALVPTGKFSRDLPAA</sequence>
<feature type="transmembrane region" description="Helical" evidence="1">
    <location>
        <begin position="94"/>
        <end position="127"/>
    </location>
</feature>